<comment type="caution">
    <text evidence="2">The sequence shown here is derived from an EMBL/GenBank/DDBJ whole genome shotgun (WGS) entry which is preliminary data.</text>
</comment>
<dbReference type="AlphaFoldDB" id="A0A9P8V1Z6"/>
<feature type="region of interest" description="Disordered" evidence="1">
    <location>
        <begin position="1"/>
        <end position="53"/>
    </location>
</feature>
<feature type="region of interest" description="Disordered" evidence="1">
    <location>
        <begin position="443"/>
        <end position="589"/>
    </location>
</feature>
<evidence type="ECO:0000313" key="2">
    <source>
        <dbReference type="EMBL" id="KAH6668171.1"/>
    </source>
</evidence>
<dbReference type="EMBL" id="JAGSXJ010000034">
    <property type="protein sequence ID" value="KAH6668171.1"/>
    <property type="molecule type" value="Genomic_DNA"/>
</dbReference>
<protein>
    <submittedName>
        <fullName evidence="2">Uncharacterized protein</fullName>
    </submittedName>
</protein>
<feature type="compositionally biased region" description="Polar residues" evidence="1">
    <location>
        <begin position="521"/>
        <end position="553"/>
    </location>
</feature>
<sequence>METPQSANLASGDKRRPKSQQHQASLTLPDIPTQLLRGFPGREISGAKTDPCGWIGDYDEPDILNYPEDASRNEFHQHPLANLTGLSLTRQAELGLILPKELKSRDTYFEYDTDAEEATSEVSSGSLNKTSRSASASVSSSGTDVLHKVKSWARFRSSSKPIERSSPFNQEKRQTPSPQTPDLPERPSTSFRLRSVRSISALRRQATPTATTLRSKRTKGFDKTQISRPLDCKSSVAVSTPGWGSFSSSNSASQSSGSSVDQTQLNNVQEDDQTQSFEGDTQISPRQSTQTPEFLRPGAEDPPIFHITAPRLSPMEYARTYLINKSIADREGRECEVERPELQAFYTPNHEKFYIFPKIPSSVPRQIASSSGPSVIGPAEQADQAQNHSGEQSFGDTSGFSPDQSGQYCHDGDSYATSEASEGVVLGADSFESSPYEALSVGELAPPQATMSEESIPTRPSSRNNDEDDMADDASIHSGDSRITSFHRGQPVRTSSSLRDQTPRSSGTMPSPGEASHLQERSSLQEYSLHGSFNSGTSSGSPYPANGQETAASGDQAVELPNIWRAAAEKAPPTTAPPARPLPPLPTVRRHSPLRMSIILPRMPDPEHLTNIALRSNLIPGVG</sequence>
<feature type="compositionally biased region" description="Polar residues" evidence="1">
    <location>
        <begin position="383"/>
        <end position="407"/>
    </location>
</feature>
<gene>
    <name evidence="2" type="ORF">F5X68DRAFT_265507</name>
</gene>
<reference evidence="2" key="1">
    <citation type="journal article" date="2021" name="Nat. Commun.">
        <title>Genetic determinants of endophytism in the Arabidopsis root mycobiome.</title>
        <authorList>
            <person name="Mesny F."/>
            <person name="Miyauchi S."/>
            <person name="Thiergart T."/>
            <person name="Pickel B."/>
            <person name="Atanasova L."/>
            <person name="Karlsson M."/>
            <person name="Huettel B."/>
            <person name="Barry K.W."/>
            <person name="Haridas S."/>
            <person name="Chen C."/>
            <person name="Bauer D."/>
            <person name="Andreopoulos W."/>
            <person name="Pangilinan J."/>
            <person name="LaButti K."/>
            <person name="Riley R."/>
            <person name="Lipzen A."/>
            <person name="Clum A."/>
            <person name="Drula E."/>
            <person name="Henrissat B."/>
            <person name="Kohler A."/>
            <person name="Grigoriev I.V."/>
            <person name="Martin F.M."/>
            <person name="Hacquard S."/>
        </authorList>
    </citation>
    <scope>NUCLEOTIDE SEQUENCE</scope>
    <source>
        <strain evidence="2">MPI-SDFR-AT-0117</strain>
    </source>
</reference>
<feature type="region of interest" description="Disordered" evidence="1">
    <location>
        <begin position="115"/>
        <end position="140"/>
    </location>
</feature>
<organism evidence="2 3">
    <name type="scientific">Plectosphaerella plurivora</name>
    <dbReference type="NCBI Taxonomy" id="936078"/>
    <lineage>
        <taxon>Eukaryota</taxon>
        <taxon>Fungi</taxon>
        <taxon>Dikarya</taxon>
        <taxon>Ascomycota</taxon>
        <taxon>Pezizomycotina</taxon>
        <taxon>Sordariomycetes</taxon>
        <taxon>Hypocreomycetidae</taxon>
        <taxon>Glomerellales</taxon>
        <taxon>Plectosphaerellaceae</taxon>
        <taxon>Plectosphaerella</taxon>
    </lineage>
</organism>
<accession>A0A9P8V1Z6</accession>
<feature type="compositionally biased region" description="Polar residues" evidence="1">
    <location>
        <begin position="120"/>
        <end position="130"/>
    </location>
</feature>
<dbReference type="Proteomes" id="UP000770015">
    <property type="component" value="Unassembled WGS sequence"/>
</dbReference>
<dbReference type="OrthoDB" id="4851868at2759"/>
<evidence type="ECO:0000313" key="3">
    <source>
        <dbReference type="Proteomes" id="UP000770015"/>
    </source>
</evidence>
<feature type="compositionally biased region" description="Polar residues" evidence="1">
    <location>
        <begin position="492"/>
        <end position="509"/>
    </location>
</feature>
<feature type="region of interest" description="Disordered" evidence="1">
    <location>
        <begin position="364"/>
        <end position="415"/>
    </location>
</feature>
<feature type="compositionally biased region" description="Low complexity" evidence="1">
    <location>
        <begin position="131"/>
        <end position="140"/>
    </location>
</feature>
<feature type="compositionally biased region" description="Pro residues" evidence="1">
    <location>
        <begin position="574"/>
        <end position="586"/>
    </location>
</feature>
<feature type="compositionally biased region" description="Polar residues" evidence="1">
    <location>
        <begin position="260"/>
        <end position="292"/>
    </location>
</feature>
<feature type="compositionally biased region" description="Polar residues" evidence="1">
    <location>
        <begin position="364"/>
        <end position="373"/>
    </location>
</feature>
<feature type="region of interest" description="Disordered" evidence="1">
    <location>
        <begin position="160"/>
        <end position="306"/>
    </location>
</feature>
<proteinExistence type="predicted"/>
<feature type="compositionally biased region" description="Low complexity" evidence="1">
    <location>
        <begin position="239"/>
        <end position="259"/>
    </location>
</feature>
<evidence type="ECO:0000256" key="1">
    <source>
        <dbReference type="SAM" id="MobiDB-lite"/>
    </source>
</evidence>
<keyword evidence="3" id="KW-1185">Reference proteome</keyword>
<feature type="compositionally biased region" description="Polar residues" evidence="1">
    <location>
        <begin position="449"/>
        <end position="463"/>
    </location>
</feature>
<name>A0A9P8V1Z6_9PEZI</name>